<feature type="compositionally biased region" description="Basic and acidic residues" evidence="1">
    <location>
        <begin position="263"/>
        <end position="286"/>
    </location>
</feature>
<dbReference type="AlphaFoldDB" id="A0A427AC72"/>
<comment type="caution">
    <text evidence="2">The sequence shown here is derived from an EMBL/GenBank/DDBJ whole genome shotgun (WGS) entry which is preliminary data.</text>
</comment>
<feature type="region of interest" description="Disordered" evidence="1">
    <location>
        <begin position="209"/>
        <end position="316"/>
    </location>
</feature>
<reference evidence="2 3" key="1">
    <citation type="journal article" date="2014" name="Agronomy (Basel)">
        <title>A Draft Genome Sequence for Ensete ventricosum, the Drought-Tolerant Tree Against Hunger.</title>
        <authorList>
            <person name="Harrison J."/>
            <person name="Moore K.A."/>
            <person name="Paszkiewicz K."/>
            <person name="Jones T."/>
            <person name="Grant M."/>
            <person name="Ambacheew D."/>
            <person name="Muzemil S."/>
            <person name="Studholme D.J."/>
        </authorList>
    </citation>
    <scope>NUCLEOTIDE SEQUENCE [LARGE SCALE GENOMIC DNA]</scope>
</reference>
<proteinExistence type="predicted"/>
<evidence type="ECO:0000313" key="3">
    <source>
        <dbReference type="Proteomes" id="UP000287651"/>
    </source>
</evidence>
<organism evidence="2 3">
    <name type="scientific">Ensete ventricosum</name>
    <name type="common">Abyssinian banana</name>
    <name type="synonym">Musa ensete</name>
    <dbReference type="NCBI Taxonomy" id="4639"/>
    <lineage>
        <taxon>Eukaryota</taxon>
        <taxon>Viridiplantae</taxon>
        <taxon>Streptophyta</taxon>
        <taxon>Embryophyta</taxon>
        <taxon>Tracheophyta</taxon>
        <taxon>Spermatophyta</taxon>
        <taxon>Magnoliopsida</taxon>
        <taxon>Liliopsida</taxon>
        <taxon>Zingiberales</taxon>
        <taxon>Musaceae</taxon>
        <taxon>Ensete</taxon>
    </lineage>
</organism>
<feature type="compositionally biased region" description="Low complexity" evidence="1">
    <location>
        <begin position="31"/>
        <end position="46"/>
    </location>
</feature>
<evidence type="ECO:0000313" key="2">
    <source>
        <dbReference type="EMBL" id="RRT73834.1"/>
    </source>
</evidence>
<dbReference type="Proteomes" id="UP000287651">
    <property type="component" value="Unassembled WGS sequence"/>
</dbReference>
<feature type="compositionally biased region" description="Low complexity" evidence="1">
    <location>
        <begin position="1"/>
        <end position="18"/>
    </location>
</feature>
<name>A0A427AC72_ENSVE</name>
<evidence type="ECO:0000256" key="1">
    <source>
        <dbReference type="SAM" id="MobiDB-lite"/>
    </source>
</evidence>
<feature type="region of interest" description="Disordered" evidence="1">
    <location>
        <begin position="1"/>
        <end position="47"/>
    </location>
</feature>
<dbReference type="EMBL" id="AMZH03002968">
    <property type="protein sequence ID" value="RRT73834.1"/>
    <property type="molecule type" value="Genomic_DNA"/>
</dbReference>
<gene>
    <name evidence="2" type="ORF">B296_00023689</name>
</gene>
<feature type="compositionally biased region" description="Basic and acidic residues" evidence="1">
    <location>
        <begin position="242"/>
        <end position="254"/>
    </location>
</feature>
<sequence>MASSPSFSISSFSTNSYSPVSPPRAEECRPSDSSGNESGPPSSSSGIITQADAKALQALEAMKSFHDFNSIVTFKSLASIWKRYSIPDEYILHAPGLGQRPYHSNPGGFNISIDALEAGLRFPFPRSLESGQGGYYLTSKVGFRVDNTPSNNKGWKARFLFVSRYRGWGFGVEWSAHLFRYIIFQLMVDFTEMVSMSLMRDNPKVGGGHSGIVSSALAPTPTPSPRAESGSTSEVQEIPVEEATRRPSREEARGAPKVPYKRQAKDPTVDRKKDQCKSHHEADRSATKGKGPVDTAEEPPAPRRKPKSMRELCSATSRVDGRDYHAIRMCSLPKHAPDTPLDIDLMPLTHRMWVWPDGEASTRYI</sequence>
<accession>A0A427AC72</accession>
<protein>
    <submittedName>
        <fullName evidence="2">Uncharacterized protein</fullName>
    </submittedName>
</protein>